<organism evidence="3">
    <name type="scientific">Graphocephala atropunctata</name>
    <dbReference type="NCBI Taxonomy" id="36148"/>
    <lineage>
        <taxon>Eukaryota</taxon>
        <taxon>Metazoa</taxon>
        <taxon>Ecdysozoa</taxon>
        <taxon>Arthropoda</taxon>
        <taxon>Hexapoda</taxon>
        <taxon>Insecta</taxon>
        <taxon>Pterygota</taxon>
        <taxon>Neoptera</taxon>
        <taxon>Paraneoptera</taxon>
        <taxon>Hemiptera</taxon>
        <taxon>Auchenorrhyncha</taxon>
        <taxon>Membracoidea</taxon>
        <taxon>Cicadellidae</taxon>
        <taxon>Cicadellinae</taxon>
        <taxon>Cicadellini</taxon>
        <taxon>Graphocephala</taxon>
    </lineage>
</organism>
<dbReference type="InterPro" id="IPR031847">
    <property type="entry name" value="PDLI1-4/Zasp-like_mid"/>
</dbReference>
<feature type="region of interest" description="Disordered" evidence="1">
    <location>
        <begin position="103"/>
        <end position="126"/>
    </location>
</feature>
<feature type="region of interest" description="Disordered" evidence="1">
    <location>
        <begin position="156"/>
        <end position="177"/>
    </location>
</feature>
<sequence length="236" mass="25776">MAVRPGLVNKQFNSPIRLYSPQNVQEVLNKQSQLLANGAVGIDFHQLAKPANLSNSAVLRMLEEEESRGRGQGLKRVTWPPPPEETEFLVEEPPPVYAQAPVGQQATPAQSIQSFQRPNSSPVSFTPPPSTITLRASPPVSQASVPVYASQPITATVKGGSRSRGDQKWPPETVKQQSEVENQARIALAKGPACRPRRVQKDYSTFFAQHALNSTYPGYKAPPGTQHYIEEGTSNL</sequence>
<dbReference type="EMBL" id="GEBQ01022857">
    <property type="protein sequence ID" value="JAT17120.1"/>
    <property type="molecule type" value="Transcribed_RNA"/>
</dbReference>
<gene>
    <name evidence="3" type="ORF">g.18218</name>
</gene>
<dbReference type="Pfam" id="PF15936">
    <property type="entry name" value="DUF4749"/>
    <property type="match status" value="1"/>
</dbReference>
<evidence type="ECO:0000313" key="3">
    <source>
        <dbReference type="EMBL" id="JAT17120.1"/>
    </source>
</evidence>
<dbReference type="SMART" id="SM00735">
    <property type="entry name" value="ZM"/>
    <property type="match status" value="1"/>
</dbReference>
<dbReference type="InterPro" id="IPR006643">
    <property type="entry name" value="Zasp-like_motif"/>
</dbReference>
<name>A0A1B6L0E0_9HEMI</name>
<proteinExistence type="predicted"/>
<evidence type="ECO:0000259" key="2">
    <source>
        <dbReference type="SMART" id="SM00735"/>
    </source>
</evidence>
<feature type="domain" description="Zasp-like motif" evidence="2">
    <location>
        <begin position="6"/>
        <end position="31"/>
    </location>
</feature>
<protein>
    <recommendedName>
        <fullName evidence="2">Zasp-like motif domain-containing protein</fullName>
    </recommendedName>
</protein>
<dbReference type="AlphaFoldDB" id="A0A1B6L0E0"/>
<feature type="compositionally biased region" description="Polar residues" evidence="1">
    <location>
        <begin position="103"/>
        <end position="117"/>
    </location>
</feature>
<accession>A0A1B6L0E0</accession>
<reference evidence="3" key="1">
    <citation type="submission" date="2015-11" db="EMBL/GenBank/DDBJ databases">
        <title>De novo transcriptome assembly of four potential Pierce s Disease insect vectors from Arizona vineyards.</title>
        <authorList>
            <person name="Tassone E.E."/>
        </authorList>
    </citation>
    <scope>NUCLEOTIDE SEQUENCE</scope>
</reference>
<evidence type="ECO:0000256" key="1">
    <source>
        <dbReference type="SAM" id="MobiDB-lite"/>
    </source>
</evidence>